<proteinExistence type="predicted"/>
<name>A0AAT9FR70_9BACT</name>
<dbReference type="KEGG" id="osu:NT6N_35450"/>
<organism evidence="2">
    <name type="scientific">Oceaniferula spumae</name>
    <dbReference type="NCBI Taxonomy" id="2979115"/>
    <lineage>
        <taxon>Bacteria</taxon>
        <taxon>Pseudomonadati</taxon>
        <taxon>Verrucomicrobiota</taxon>
        <taxon>Verrucomicrobiia</taxon>
        <taxon>Verrucomicrobiales</taxon>
        <taxon>Verrucomicrobiaceae</taxon>
        <taxon>Oceaniferula</taxon>
    </lineage>
</organism>
<protein>
    <submittedName>
        <fullName evidence="2">Uncharacterized protein</fullName>
    </submittedName>
</protein>
<feature type="chain" id="PRO_5043602536" evidence="1">
    <location>
        <begin position="31"/>
        <end position="169"/>
    </location>
</feature>
<evidence type="ECO:0000256" key="1">
    <source>
        <dbReference type="SAM" id="SignalP"/>
    </source>
</evidence>
<feature type="signal peptide" evidence="1">
    <location>
        <begin position="1"/>
        <end position="30"/>
    </location>
</feature>
<accession>A0AAT9FR70</accession>
<dbReference type="EMBL" id="AP026866">
    <property type="protein sequence ID" value="BDS08505.1"/>
    <property type="molecule type" value="Genomic_DNA"/>
</dbReference>
<evidence type="ECO:0000313" key="2">
    <source>
        <dbReference type="EMBL" id="BDS08505.1"/>
    </source>
</evidence>
<sequence>MRNQQTITFKQAFAFLASCLGLVLGSTTFAQDRPEKLPATYRYIGSYQLNSKLRVENGVSAPVVISPLVYRVFSDGMEVRVYVRSSDEDSYTAYDIYRTDGIGVSKASGEIEVVAGVQGYSTKGEMLRQISVTRNSLTMVKTPPRSHRVIITRARAISTSSAPSATDKK</sequence>
<gene>
    <name evidence="2" type="ORF">NT6N_35450</name>
</gene>
<reference evidence="2" key="1">
    <citation type="submission" date="2024-07" db="EMBL/GenBank/DDBJ databases">
        <title>Complete genome sequence of Verrucomicrobiaceae bacterium NT6N.</title>
        <authorList>
            <person name="Huang C."/>
            <person name="Takami H."/>
            <person name="Hamasaki K."/>
        </authorList>
    </citation>
    <scope>NUCLEOTIDE SEQUENCE</scope>
    <source>
        <strain evidence="2">NT6N</strain>
    </source>
</reference>
<keyword evidence="1" id="KW-0732">Signal</keyword>
<dbReference type="AlphaFoldDB" id="A0AAT9FR70"/>